<keyword evidence="1" id="KW-0732">Signal</keyword>
<dbReference type="SUPFAM" id="SSF48726">
    <property type="entry name" value="Immunoglobulin"/>
    <property type="match status" value="1"/>
</dbReference>
<evidence type="ECO:0000256" key="1">
    <source>
        <dbReference type="SAM" id="SignalP"/>
    </source>
</evidence>
<reference evidence="2 3" key="1">
    <citation type="submission" date="2013-11" db="EMBL/GenBank/DDBJ databases">
        <title>Genome sequencing of Stegodyphus mimosarum.</title>
        <authorList>
            <person name="Bechsgaard J."/>
        </authorList>
    </citation>
    <scope>NUCLEOTIDE SEQUENCE [LARGE SCALE GENOMIC DNA]</scope>
</reference>
<proteinExistence type="predicted"/>
<dbReference type="OrthoDB" id="6428079at2759"/>
<dbReference type="AlphaFoldDB" id="A0A087UIY0"/>
<accession>A0A087UIY0</accession>
<evidence type="ECO:0008006" key="4">
    <source>
        <dbReference type="Google" id="ProtNLM"/>
    </source>
</evidence>
<dbReference type="Proteomes" id="UP000054359">
    <property type="component" value="Unassembled WGS sequence"/>
</dbReference>
<protein>
    <recommendedName>
        <fullName evidence="4">Ig-like domain-containing protein</fullName>
    </recommendedName>
</protein>
<feature type="chain" id="PRO_5001830563" description="Ig-like domain-containing protein" evidence="1">
    <location>
        <begin position="24"/>
        <end position="165"/>
    </location>
</feature>
<dbReference type="InterPro" id="IPR036179">
    <property type="entry name" value="Ig-like_dom_sf"/>
</dbReference>
<dbReference type="InterPro" id="IPR013783">
    <property type="entry name" value="Ig-like_fold"/>
</dbReference>
<organism evidence="2 3">
    <name type="scientific">Stegodyphus mimosarum</name>
    <name type="common">African social velvet spider</name>
    <dbReference type="NCBI Taxonomy" id="407821"/>
    <lineage>
        <taxon>Eukaryota</taxon>
        <taxon>Metazoa</taxon>
        <taxon>Ecdysozoa</taxon>
        <taxon>Arthropoda</taxon>
        <taxon>Chelicerata</taxon>
        <taxon>Arachnida</taxon>
        <taxon>Araneae</taxon>
        <taxon>Araneomorphae</taxon>
        <taxon>Entelegynae</taxon>
        <taxon>Eresoidea</taxon>
        <taxon>Eresidae</taxon>
        <taxon>Stegodyphus</taxon>
    </lineage>
</organism>
<evidence type="ECO:0000313" key="2">
    <source>
        <dbReference type="EMBL" id="KFM77319.1"/>
    </source>
</evidence>
<dbReference type="EMBL" id="KK120002">
    <property type="protein sequence ID" value="KFM77319.1"/>
    <property type="molecule type" value="Genomic_DNA"/>
</dbReference>
<feature type="non-terminal residue" evidence="2">
    <location>
        <position position="165"/>
    </location>
</feature>
<sequence length="165" mass="19064">MAVPYIQKECLLILFCGLHLVYCAYPADHTVIYAGQTEVLEGDSLEISCVMNERDLHEWTINSSFIIEEDNDKGYTLLSKPAKTFYDKYALEIPSAQLYHEGEYRCNKYSRDFHYLNVKPISSDDLEEDGKEDETVVKRSNEHILKVNETIEFYCASARDDNSQV</sequence>
<feature type="signal peptide" evidence="1">
    <location>
        <begin position="1"/>
        <end position="23"/>
    </location>
</feature>
<dbReference type="Gene3D" id="2.60.40.10">
    <property type="entry name" value="Immunoglobulins"/>
    <property type="match status" value="1"/>
</dbReference>
<keyword evidence="3" id="KW-1185">Reference proteome</keyword>
<name>A0A087UIY0_STEMI</name>
<evidence type="ECO:0000313" key="3">
    <source>
        <dbReference type="Proteomes" id="UP000054359"/>
    </source>
</evidence>
<gene>
    <name evidence="2" type="ORF">X975_23137</name>
</gene>